<keyword evidence="1" id="KW-0472">Membrane</keyword>
<organism evidence="2 3">
    <name type="scientific">Sphaerobolus stellatus (strain SS14)</name>
    <dbReference type="NCBI Taxonomy" id="990650"/>
    <lineage>
        <taxon>Eukaryota</taxon>
        <taxon>Fungi</taxon>
        <taxon>Dikarya</taxon>
        <taxon>Basidiomycota</taxon>
        <taxon>Agaricomycotina</taxon>
        <taxon>Agaricomycetes</taxon>
        <taxon>Phallomycetidae</taxon>
        <taxon>Geastrales</taxon>
        <taxon>Sphaerobolaceae</taxon>
        <taxon>Sphaerobolus</taxon>
    </lineage>
</organism>
<feature type="transmembrane region" description="Helical" evidence="1">
    <location>
        <begin position="83"/>
        <end position="102"/>
    </location>
</feature>
<dbReference type="Proteomes" id="UP000054279">
    <property type="component" value="Unassembled WGS sequence"/>
</dbReference>
<keyword evidence="3" id="KW-1185">Reference proteome</keyword>
<protein>
    <submittedName>
        <fullName evidence="2">Uncharacterized protein</fullName>
    </submittedName>
</protein>
<name>A0A0C9VC27_SPHS4</name>
<gene>
    <name evidence="2" type="ORF">M422DRAFT_32945</name>
</gene>
<proteinExistence type="predicted"/>
<keyword evidence="1" id="KW-1133">Transmembrane helix</keyword>
<evidence type="ECO:0000256" key="1">
    <source>
        <dbReference type="SAM" id="Phobius"/>
    </source>
</evidence>
<keyword evidence="1" id="KW-0812">Transmembrane</keyword>
<dbReference type="AlphaFoldDB" id="A0A0C9VC27"/>
<feature type="transmembrane region" description="Helical" evidence="1">
    <location>
        <begin position="45"/>
        <end position="63"/>
    </location>
</feature>
<sequence>MYDTPAPVCTKTLVFRVQTGAFASPFQLCAQAVLLHAFGFIKRNWWHLCIMLYHTGILLGIIPSTPNCFMPFVCRMYFFELRHPYGIVTTMPIIYAVAVPIANKRIFVTLHVYQTFTLYRPGCQFASCSRAKLLVRSVRADVAT</sequence>
<dbReference type="EMBL" id="KN837155">
    <property type="protein sequence ID" value="KIJ39117.1"/>
    <property type="molecule type" value="Genomic_DNA"/>
</dbReference>
<evidence type="ECO:0000313" key="3">
    <source>
        <dbReference type="Proteomes" id="UP000054279"/>
    </source>
</evidence>
<reference evidence="2 3" key="1">
    <citation type="submission" date="2014-06" db="EMBL/GenBank/DDBJ databases">
        <title>Evolutionary Origins and Diversification of the Mycorrhizal Mutualists.</title>
        <authorList>
            <consortium name="DOE Joint Genome Institute"/>
            <consortium name="Mycorrhizal Genomics Consortium"/>
            <person name="Kohler A."/>
            <person name="Kuo A."/>
            <person name="Nagy L.G."/>
            <person name="Floudas D."/>
            <person name="Copeland A."/>
            <person name="Barry K.W."/>
            <person name="Cichocki N."/>
            <person name="Veneault-Fourrey C."/>
            <person name="LaButti K."/>
            <person name="Lindquist E.A."/>
            <person name="Lipzen A."/>
            <person name="Lundell T."/>
            <person name="Morin E."/>
            <person name="Murat C."/>
            <person name="Riley R."/>
            <person name="Ohm R."/>
            <person name="Sun H."/>
            <person name="Tunlid A."/>
            <person name="Henrissat B."/>
            <person name="Grigoriev I.V."/>
            <person name="Hibbett D.S."/>
            <person name="Martin F."/>
        </authorList>
    </citation>
    <scope>NUCLEOTIDE SEQUENCE [LARGE SCALE GENOMIC DNA]</scope>
    <source>
        <strain evidence="2 3">SS14</strain>
    </source>
</reference>
<feature type="transmembrane region" description="Helical" evidence="1">
    <location>
        <begin position="20"/>
        <end position="38"/>
    </location>
</feature>
<dbReference type="HOGENOM" id="CLU_1797695_0_0_1"/>
<accession>A0A0C9VC27</accession>
<evidence type="ECO:0000313" key="2">
    <source>
        <dbReference type="EMBL" id="KIJ39117.1"/>
    </source>
</evidence>